<dbReference type="Proteomes" id="UP000638263">
    <property type="component" value="Unassembled WGS sequence"/>
</dbReference>
<keyword evidence="2" id="KW-0813">Transport</keyword>
<keyword evidence="4" id="KW-0997">Cell inner membrane</keyword>
<dbReference type="Gene3D" id="1.20.1560.10">
    <property type="entry name" value="ABC transporter type 1, transmembrane domain"/>
    <property type="match status" value="1"/>
</dbReference>
<evidence type="ECO:0000256" key="11">
    <source>
        <dbReference type="SAM" id="MobiDB-lite"/>
    </source>
</evidence>
<evidence type="ECO:0000256" key="6">
    <source>
        <dbReference type="ARBA" id="ARBA00022741"/>
    </source>
</evidence>
<evidence type="ECO:0000259" key="13">
    <source>
        <dbReference type="PROSITE" id="PS50893"/>
    </source>
</evidence>
<dbReference type="RefSeq" id="WP_229719125.1">
    <property type="nucleotide sequence ID" value="NZ_BMMH01000021.1"/>
</dbReference>
<dbReference type="InterPro" id="IPR011527">
    <property type="entry name" value="ABC1_TM_dom"/>
</dbReference>
<evidence type="ECO:0000259" key="14">
    <source>
        <dbReference type="PROSITE" id="PS50929"/>
    </source>
</evidence>
<dbReference type="GO" id="GO:0034040">
    <property type="term" value="F:ATPase-coupled lipid transmembrane transporter activity"/>
    <property type="evidence" value="ECO:0007669"/>
    <property type="project" value="TreeGrafter"/>
</dbReference>
<evidence type="ECO:0000313" key="16">
    <source>
        <dbReference type="Proteomes" id="UP000638263"/>
    </source>
</evidence>
<protein>
    <submittedName>
        <fullName evidence="15">ABC transporter ATP-binding protein</fullName>
    </submittedName>
</protein>
<keyword evidence="9 12" id="KW-0472">Membrane</keyword>
<dbReference type="FunFam" id="3.40.50.300:FF:000221">
    <property type="entry name" value="Multidrug ABC transporter ATP-binding protein"/>
    <property type="match status" value="1"/>
</dbReference>
<keyword evidence="8 12" id="KW-1133">Transmembrane helix</keyword>
<dbReference type="InterPro" id="IPR027417">
    <property type="entry name" value="P-loop_NTPase"/>
</dbReference>
<evidence type="ECO:0000256" key="8">
    <source>
        <dbReference type="ARBA" id="ARBA00022989"/>
    </source>
</evidence>
<evidence type="ECO:0000256" key="12">
    <source>
        <dbReference type="SAM" id="Phobius"/>
    </source>
</evidence>
<organism evidence="15 16">
    <name type="scientific">Nocardia jinanensis</name>
    <dbReference type="NCBI Taxonomy" id="382504"/>
    <lineage>
        <taxon>Bacteria</taxon>
        <taxon>Bacillati</taxon>
        <taxon>Actinomycetota</taxon>
        <taxon>Actinomycetes</taxon>
        <taxon>Mycobacteriales</taxon>
        <taxon>Nocardiaceae</taxon>
        <taxon>Nocardia</taxon>
    </lineage>
</organism>
<dbReference type="InterPro" id="IPR003439">
    <property type="entry name" value="ABC_transporter-like_ATP-bd"/>
</dbReference>
<feature type="region of interest" description="Disordered" evidence="11">
    <location>
        <begin position="1"/>
        <end position="23"/>
    </location>
</feature>
<dbReference type="GO" id="GO:0005886">
    <property type="term" value="C:plasma membrane"/>
    <property type="evidence" value="ECO:0007669"/>
    <property type="project" value="UniProtKB-SubCell"/>
</dbReference>
<dbReference type="GO" id="GO:0005524">
    <property type="term" value="F:ATP binding"/>
    <property type="evidence" value="ECO:0007669"/>
    <property type="project" value="UniProtKB-KW"/>
</dbReference>
<accession>A0A917RVJ5</accession>
<keyword evidence="6" id="KW-0547">Nucleotide-binding</keyword>
<dbReference type="EMBL" id="BMMH01000021">
    <property type="protein sequence ID" value="GGL38299.1"/>
    <property type="molecule type" value="Genomic_DNA"/>
</dbReference>
<evidence type="ECO:0000256" key="2">
    <source>
        <dbReference type="ARBA" id="ARBA00022448"/>
    </source>
</evidence>
<dbReference type="SUPFAM" id="SSF52540">
    <property type="entry name" value="P-loop containing nucleoside triphosphate hydrolases"/>
    <property type="match status" value="1"/>
</dbReference>
<evidence type="ECO:0000256" key="10">
    <source>
        <dbReference type="ARBA" id="ARBA00023455"/>
    </source>
</evidence>
<sequence>MTETMRTPVSSAETVRQRSAKRQPPRLIGADALSTLFRPVRAHLIGCAVLSALASAAGFGPYIAIAELARAALAEGSLPASTVWAWVAFGAGGAAARLVLVFASSRLGHYADAETLHRIRTRLVAHLGGVPLGWFRSAGSGQIKKAMTDDLETMHQLIAHALGEVVGAAAAIVVGLAYLASVDWRLMLVTGGVLVVTALVYRIAMRSMTTHLTNLTEAEGCINAASIEYADGITVVKTFGAGGALLRRFDDAVRAYTQAMRAWVNEVRYSSTIDRLLASEMSVLGVVLIVGLGMVARDALTMADLLPFLVVGIGLPTSLTPAIQGSQGIRQGRMAAGNIERLLALPALPEPVRPCLPDGYRIEFDRVTFSYDGKTDAVTGFSAVCEPGTVTALVGPSGSGKSTVASLLPRFHDVTDGAIRIGGADIRAIPSAALLSSMSLVFQDVVLLRDTVAANIRIGRPEATDSDVRRAAKAAQIHGVIERLPAGYDTVLGDGTGGLSGGERQRVTIARAILCGAPIVVLDEATAAIDPDSEAAVQQALAELMVGKTVLVIAHRLYTIASADQILVLDRGEVAEAGTHHELLAQGGRYARLWVAQHEGVHA</sequence>
<dbReference type="Gene3D" id="3.40.50.300">
    <property type="entry name" value="P-loop containing nucleotide triphosphate hydrolases"/>
    <property type="match status" value="1"/>
</dbReference>
<keyword evidence="7 15" id="KW-0067">ATP-binding</keyword>
<evidence type="ECO:0000256" key="4">
    <source>
        <dbReference type="ARBA" id="ARBA00022519"/>
    </source>
</evidence>
<feature type="transmembrane region" description="Helical" evidence="12">
    <location>
        <begin position="42"/>
        <end position="63"/>
    </location>
</feature>
<proteinExistence type="inferred from homology"/>
<evidence type="ECO:0000256" key="3">
    <source>
        <dbReference type="ARBA" id="ARBA00022475"/>
    </source>
</evidence>
<dbReference type="Pfam" id="PF00664">
    <property type="entry name" value="ABC_membrane"/>
    <property type="match status" value="1"/>
</dbReference>
<dbReference type="AlphaFoldDB" id="A0A917RVJ5"/>
<feature type="transmembrane region" description="Helical" evidence="12">
    <location>
        <begin position="157"/>
        <end position="180"/>
    </location>
</feature>
<feature type="compositionally biased region" description="Polar residues" evidence="11">
    <location>
        <begin position="1"/>
        <end position="14"/>
    </location>
</feature>
<comment type="caution">
    <text evidence="15">The sequence shown here is derived from an EMBL/GenBank/DDBJ whole genome shotgun (WGS) entry which is preliminary data.</text>
</comment>
<comment type="similarity">
    <text evidence="10">Belongs to the ABC transporter superfamily. Siderophore-Fe(3+) uptake transporter (SIUT) (TC 3.A.1.21) family.</text>
</comment>
<evidence type="ECO:0000313" key="15">
    <source>
        <dbReference type="EMBL" id="GGL38299.1"/>
    </source>
</evidence>
<dbReference type="PROSITE" id="PS00211">
    <property type="entry name" value="ABC_TRANSPORTER_1"/>
    <property type="match status" value="1"/>
</dbReference>
<keyword evidence="16" id="KW-1185">Reference proteome</keyword>
<dbReference type="Pfam" id="PF00005">
    <property type="entry name" value="ABC_tran"/>
    <property type="match status" value="1"/>
</dbReference>
<dbReference type="PROSITE" id="PS50929">
    <property type="entry name" value="ABC_TM1F"/>
    <property type="match status" value="1"/>
</dbReference>
<reference evidence="15" key="2">
    <citation type="submission" date="2020-09" db="EMBL/GenBank/DDBJ databases">
        <authorList>
            <person name="Sun Q."/>
            <person name="Zhou Y."/>
        </authorList>
    </citation>
    <scope>NUCLEOTIDE SEQUENCE</scope>
    <source>
        <strain evidence="15">CGMCC 4.3508</strain>
    </source>
</reference>
<dbReference type="PANTHER" id="PTHR24221">
    <property type="entry name" value="ATP-BINDING CASSETTE SUB-FAMILY B"/>
    <property type="match status" value="1"/>
</dbReference>
<feature type="domain" description="ABC transporter" evidence="13">
    <location>
        <begin position="362"/>
        <end position="596"/>
    </location>
</feature>
<feature type="transmembrane region" description="Helical" evidence="12">
    <location>
        <begin position="276"/>
        <end position="296"/>
    </location>
</feature>
<dbReference type="InterPro" id="IPR003593">
    <property type="entry name" value="AAA+_ATPase"/>
</dbReference>
<keyword evidence="3" id="KW-1003">Cell membrane</keyword>
<gene>
    <name evidence="15" type="ORF">GCM10011588_61120</name>
</gene>
<dbReference type="InterPro" id="IPR036640">
    <property type="entry name" value="ABC1_TM_sf"/>
</dbReference>
<evidence type="ECO:0000256" key="5">
    <source>
        <dbReference type="ARBA" id="ARBA00022692"/>
    </source>
</evidence>
<feature type="transmembrane region" description="Helical" evidence="12">
    <location>
        <begin position="83"/>
        <end position="103"/>
    </location>
</feature>
<evidence type="ECO:0000256" key="7">
    <source>
        <dbReference type="ARBA" id="ARBA00022840"/>
    </source>
</evidence>
<dbReference type="PROSITE" id="PS50893">
    <property type="entry name" value="ABC_TRANSPORTER_2"/>
    <property type="match status" value="1"/>
</dbReference>
<dbReference type="InterPro" id="IPR017871">
    <property type="entry name" value="ABC_transporter-like_CS"/>
</dbReference>
<feature type="transmembrane region" description="Helical" evidence="12">
    <location>
        <begin position="186"/>
        <end position="204"/>
    </location>
</feature>
<name>A0A917RVJ5_9NOCA</name>
<feature type="domain" description="ABC transmembrane type-1" evidence="14">
    <location>
        <begin position="45"/>
        <end position="331"/>
    </location>
</feature>
<dbReference type="InterPro" id="IPR039421">
    <property type="entry name" value="Type_1_exporter"/>
</dbReference>
<evidence type="ECO:0000256" key="1">
    <source>
        <dbReference type="ARBA" id="ARBA00004429"/>
    </source>
</evidence>
<evidence type="ECO:0000256" key="9">
    <source>
        <dbReference type="ARBA" id="ARBA00023136"/>
    </source>
</evidence>
<dbReference type="SUPFAM" id="SSF90123">
    <property type="entry name" value="ABC transporter transmembrane region"/>
    <property type="match status" value="1"/>
</dbReference>
<dbReference type="PANTHER" id="PTHR24221:SF397">
    <property type="entry name" value="ABC TRANSPORTER, ATP-BINDING TRANSMEMBRANE PROTEIN"/>
    <property type="match status" value="1"/>
</dbReference>
<reference evidence="15" key="1">
    <citation type="journal article" date="2014" name="Int. J. Syst. Evol. Microbiol.">
        <title>Complete genome sequence of Corynebacterium casei LMG S-19264T (=DSM 44701T), isolated from a smear-ripened cheese.</title>
        <authorList>
            <consortium name="US DOE Joint Genome Institute (JGI-PGF)"/>
            <person name="Walter F."/>
            <person name="Albersmeier A."/>
            <person name="Kalinowski J."/>
            <person name="Ruckert C."/>
        </authorList>
    </citation>
    <scope>NUCLEOTIDE SEQUENCE</scope>
    <source>
        <strain evidence="15">CGMCC 4.3508</strain>
    </source>
</reference>
<dbReference type="GO" id="GO:0140359">
    <property type="term" value="F:ABC-type transporter activity"/>
    <property type="evidence" value="ECO:0007669"/>
    <property type="project" value="InterPro"/>
</dbReference>
<dbReference type="SMART" id="SM00382">
    <property type="entry name" value="AAA"/>
    <property type="match status" value="1"/>
</dbReference>
<comment type="subcellular location">
    <subcellularLocation>
        <location evidence="1">Cell inner membrane</location>
        <topology evidence="1">Multi-pass membrane protein</topology>
    </subcellularLocation>
</comment>
<keyword evidence="5 12" id="KW-0812">Transmembrane</keyword>
<dbReference type="GO" id="GO:0016887">
    <property type="term" value="F:ATP hydrolysis activity"/>
    <property type="evidence" value="ECO:0007669"/>
    <property type="project" value="InterPro"/>
</dbReference>